<name>A0AA37LQ67_9PEZI</name>
<sequence length="260" mass="29268">MAKYQNIGHGINLPLWMSPRLRWRHPAIPFLLFLMVYFYLPTRYKQYLLSSNSSCHVKELSDRKAAEDADASVTFLPHIPPKIWQVSILPSIPISDDIFKPPEDAPTWLSLHPSYAYTIVDTAGALAAITRLKHIIPQQYLDVDYLGTEASIHNRKQTLKGSHLHQHQNSLDPVQLYNAIPRPVMKADLVRYALLAAEGGVYSDSDTSPVHPLRQWAPQELRSHTRLIVGVEADSQPPVPGTTLANGRLQVQRAILSYGE</sequence>
<dbReference type="SUPFAM" id="SSF53448">
    <property type="entry name" value="Nucleotide-diphospho-sugar transferases"/>
    <property type="match status" value="1"/>
</dbReference>
<dbReference type="GO" id="GO:0006487">
    <property type="term" value="P:protein N-linked glycosylation"/>
    <property type="evidence" value="ECO:0007669"/>
    <property type="project" value="TreeGrafter"/>
</dbReference>
<keyword evidence="2" id="KW-0812">Transmembrane</keyword>
<dbReference type="EMBL" id="BPPX01000006">
    <property type="protein sequence ID" value="GJC81175.1"/>
    <property type="molecule type" value="Genomic_DNA"/>
</dbReference>
<dbReference type="PANTHER" id="PTHR31834">
    <property type="entry name" value="INITIATION-SPECIFIC ALPHA-1,6-MANNOSYLTRANSFERASE"/>
    <property type="match status" value="1"/>
</dbReference>
<dbReference type="Pfam" id="PF04488">
    <property type="entry name" value="Gly_transf_sug"/>
    <property type="match status" value="1"/>
</dbReference>
<comment type="caution">
    <text evidence="3">The sequence shown here is derived from an EMBL/GenBank/DDBJ whole genome shotgun (WGS) entry which is preliminary data.</text>
</comment>
<dbReference type="Gene3D" id="3.90.550.20">
    <property type="match status" value="1"/>
</dbReference>
<dbReference type="InterPro" id="IPR007577">
    <property type="entry name" value="GlycoTrfase_DXD_sugar-bd_CS"/>
</dbReference>
<evidence type="ECO:0000313" key="4">
    <source>
        <dbReference type="Proteomes" id="UP001055172"/>
    </source>
</evidence>
<dbReference type="Proteomes" id="UP001055172">
    <property type="component" value="Unassembled WGS sequence"/>
</dbReference>
<dbReference type="GO" id="GO:0000009">
    <property type="term" value="F:alpha-1,6-mannosyltransferase activity"/>
    <property type="evidence" value="ECO:0007669"/>
    <property type="project" value="InterPro"/>
</dbReference>
<organism evidence="3 4">
    <name type="scientific">Colletotrichum liriopes</name>
    <dbReference type="NCBI Taxonomy" id="708192"/>
    <lineage>
        <taxon>Eukaryota</taxon>
        <taxon>Fungi</taxon>
        <taxon>Dikarya</taxon>
        <taxon>Ascomycota</taxon>
        <taxon>Pezizomycotina</taxon>
        <taxon>Sordariomycetes</taxon>
        <taxon>Hypocreomycetidae</taxon>
        <taxon>Glomerellales</taxon>
        <taxon>Glomerellaceae</taxon>
        <taxon>Colletotrichum</taxon>
        <taxon>Colletotrichum spaethianum species complex</taxon>
    </lineage>
</organism>
<dbReference type="GO" id="GO:0000136">
    <property type="term" value="C:mannan polymerase complex"/>
    <property type="evidence" value="ECO:0007669"/>
    <property type="project" value="TreeGrafter"/>
</dbReference>
<evidence type="ECO:0000256" key="2">
    <source>
        <dbReference type="SAM" id="Phobius"/>
    </source>
</evidence>
<accession>A0AA37LQ67</accession>
<feature type="transmembrane region" description="Helical" evidence="2">
    <location>
        <begin position="23"/>
        <end position="40"/>
    </location>
</feature>
<gene>
    <name evidence="3" type="ORF">ColLi_04013</name>
</gene>
<reference evidence="3 4" key="1">
    <citation type="submission" date="2021-07" db="EMBL/GenBank/DDBJ databases">
        <title>Genome data of Colletotrichum spaethianum.</title>
        <authorList>
            <person name="Utami Y.D."/>
            <person name="Hiruma K."/>
        </authorList>
    </citation>
    <scope>NUCLEOTIDE SEQUENCE [LARGE SCALE GENOMIC DNA]</scope>
    <source>
        <strain evidence="3 4">MAFF 242679</strain>
    </source>
</reference>
<keyword evidence="4" id="KW-1185">Reference proteome</keyword>
<dbReference type="InterPro" id="IPR039367">
    <property type="entry name" value="Och1-like"/>
</dbReference>
<proteinExistence type="inferred from homology"/>
<dbReference type="PANTHER" id="PTHR31834:SF1">
    <property type="entry name" value="INITIATION-SPECIFIC ALPHA-1,6-MANNOSYLTRANSFERASE"/>
    <property type="match status" value="1"/>
</dbReference>
<evidence type="ECO:0000313" key="3">
    <source>
        <dbReference type="EMBL" id="GJC81175.1"/>
    </source>
</evidence>
<keyword evidence="2" id="KW-0472">Membrane</keyword>
<dbReference type="InterPro" id="IPR029044">
    <property type="entry name" value="Nucleotide-diphossugar_trans"/>
</dbReference>
<evidence type="ECO:0000256" key="1">
    <source>
        <dbReference type="ARBA" id="ARBA00009003"/>
    </source>
</evidence>
<comment type="similarity">
    <text evidence="1">Belongs to the glycosyltransferase 32 family.</text>
</comment>
<keyword evidence="2" id="KW-1133">Transmembrane helix</keyword>
<protein>
    <submittedName>
        <fullName evidence="3">Initiation-specific alpha-1,6-mannosyltransferase</fullName>
    </submittedName>
</protein>
<dbReference type="AlphaFoldDB" id="A0AA37LQ67"/>